<feature type="non-terminal residue" evidence="2">
    <location>
        <position position="342"/>
    </location>
</feature>
<feature type="region of interest" description="Disordered" evidence="1">
    <location>
        <begin position="31"/>
        <end position="52"/>
    </location>
</feature>
<evidence type="ECO:0000256" key="1">
    <source>
        <dbReference type="SAM" id="MobiDB-lite"/>
    </source>
</evidence>
<comment type="caution">
    <text evidence="2">The sequence shown here is derived from an EMBL/GenBank/DDBJ whole genome shotgun (WGS) entry which is preliminary data.</text>
</comment>
<name>A0AAV5UKD5_9BILA</name>
<dbReference type="Proteomes" id="UP001432027">
    <property type="component" value="Unassembled WGS sequence"/>
</dbReference>
<sequence length="342" mass="38829">MVRDLREEDADVKVIQVEPFRIYNCLPVSREKKDRKEEKKEQEDDSRKSSETCDDREQLYRFLKTVMHERGRNTHNVVVMTEHKLTLKVLDEDYAFGDVLWLILRARFHGNTDGSDDGAMQENDVVTMLRNAKIGILDRVRSLKFDAPPAMDAWNPSTEYMDYLRRSKAEIDNVLSLFPHSKGLLAACQTAKDPFVSLHIIPRIELLTAVSNTITDLNEKLETLGVLIGLEKESCPTLSNPSVQFEDLKKAISVFVRNSLTLKGMSKILSRVSTVCDTSMTKAIDLLKLPPKSYAHAVMNQIRTDGAPSSIYSSIGQQMNIPNPLPLAVLIERIRLALLEEW</sequence>
<gene>
    <name evidence="2" type="ORF">PENTCL1PPCAC_29660</name>
</gene>
<organism evidence="2 3">
    <name type="scientific">Pristionchus entomophagus</name>
    <dbReference type="NCBI Taxonomy" id="358040"/>
    <lineage>
        <taxon>Eukaryota</taxon>
        <taxon>Metazoa</taxon>
        <taxon>Ecdysozoa</taxon>
        <taxon>Nematoda</taxon>
        <taxon>Chromadorea</taxon>
        <taxon>Rhabditida</taxon>
        <taxon>Rhabditina</taxon>
        <taxon>Diplogasteromorpha</taxon>
        <taxon>Diplogasteroidea</taxon>
        <taxon>Neodiplogasteridae</taxon>
        <taxon>Pristionchus</taxon>
    </lineage>
</organism>
<evidence type="ECO:0000313" key="2">
    <source>
        <dbReference type="EMBL" id="GMT07486.1"/>
    </source>
</evidence>
<accession>A0AAV5UKD5</accession>
<dbReference type="AlphaFoldDB" id="A0AAV5UKD5"/>
<dbReference type="EMBL" id="BTSX01000006">
    <property type="protein sequence ID" value="GMT07486.1"/>
    <property type="molecule type" value="Genomic_DNA"/>
</dbReference>
<reference evidence="2" key="1">
    <citation type="submission" date="2023-10" db="EMBL/GenBank/DDBJ databases">
        <title>Genome assembly of Pristionchus species.</title>
        <authorList>
            <person name="Yoshida K."/>
            <person name="Sommer R.J."/>
        </authorList>
    </citation>
    <scope>NUCLEOTIDE SEQUENCE</scope>
    <source>
        <strain evidence="2">RS0144</strain>
    </source>
</reference>
<evidence type="ECO:0000313" key="3">
    <source>
        <dbReference type="Proteomes" id="UP001432027"/>
    </source>
</evidence>
<keyword evidence="3" id="KW-1185">Reference proteome</keyword>
<protein>
    <submittedName>
        <fullName evidence="2">Uncharacterized protein</fullName>
    </submittedName>
</protein>
<proteinExistence type="predicted"/>